<comment type="subcellular location">
    <subcellularLocation>
        <location evidence="15">Cell membrane</location>
        <topology evidence="15">Peripheral membrane protein</topology>
    </subcellularLocation>
</comment>
<comment type="caution">
    <text evidence="19">The sequence shown here is derived from an EMBL/GenBank/DDBJ whole genome shotgun (WGS) entry which is preliminary data.</text>
</comment>
<dbReference type="EMBL" id="PIQH01000007">
    <property type="protein sequence ID" value="RUO80014.1"/>
    <property type="molecule type" value="Genomic_DNA"/>
</dbReference>
<evidence type="ECO:0000256" key="4">
    <source>
        <dbReference type="ARBA" id="ARBA00018597"/>
    </source>
</evidence>
<keyword evidence="13 15" id="KW-0456">Lyase</keyword>
<evidence type="ECO:0000256" key="1">
    <source>
        <dbReference type="ARBA" id="ARBA00004749"/>
    </source>
</evidence>
<evidence type="ECO:0000256" key="6">
    <source>
        <dbReference type="ARBA" id="ARBA00022630"/>
    </source>
</evidence>
<evidence type="ECO:0000256" key="13">
    <source>
        <dbReference type="ARBA" id="ARBA00023239"/>
    </source>
</evidence>
<comment type="function">
    <text evidence="15">Catalyzes the decarboxylation of 3-octaprenyl-4-hydroxy benzoate to 2-octaprenylphenol, an intermediate step in ubiquinone biosynthesis.</text>
</comment>
<dbReference type="GO" id="GO:0006744">
    <property type="term" value="P:ubiquinone biosynthetic process"/>
    <property type="evidence" value="ECO:0007669"/>
    <property type="project" value="UniProtKB-UniRule"/>
</dbReference>
<keyword evidence="6 15" id="KW-0285">Flavoprotein</keyword>
<dbReference type="Gene3D" id="3.40.1670.10">
    <property type="entry name" value="UbiD C-terminal domain-like"/>
    <property type="match status" value="1"/>
</dbReference>
<dbReference type="Pfam" id="PF01977">
    <property type="entry name" value="UbiD"/>
    <property type="match status" value="1"/>
</dbReference>
<dbReference type="InterPro" id="IPR049381">
    <property type="entry name" value="UbiD-like_C"/>
</dbReference>
<accession>A0A432ZQ32</accession>
<evidence type="ECO:0000259" key="16">
    <source>
        <dbReference type="Pfam" id="PF01977"/>
    </source>
</evidence>
<evidence type="ECO:0000256" key="11">
    <source>
        <dbReference type="ARBA" id="ARBA00023136"/>
    </source>
</evidence>
<evidence type="ECO:0000313" key="20">
    <source>
        <dbReference type="Proteomes" id="UP000287996"/>
    </source>
</evidence>
<dbReference type="Proteomes" id="UP000287996">
    <property type="component" value="Unassembled WGS sequence"/>
</dbReference>
<dbReference type="NCBIfam" id="TIGR00148">
    <property type="entry name" value="UbiD family decarboxylase"/>
    <property type="match status" value="1"/>
</dbReference>
<evidence type="ECO:0000259" key="18">
    <source>
        <dbReference type="Pfam" id="PF20696"/>
    </source>
</evidence>
<dbReference type="InterPro" id="IPR002830">
    <property type="entry name" value="UbiD"/>
</dbReference>
<comment type="cofactor">
    <cofactor evidence="15">
        <name>prenylated FMN</name>
        <dbReference type="ChEBI" id="CHEBI:87746"/>
    </cofactor>
    <text evidence="15">Binds 1 prenylated FMN per subunit.</text>
</comment>
<comment type="pathway">
    <text evidence="1 15">Cofactor biosynthesis; ubiquinone biosynthesis.</text>
</comment>
<feature type="binding site" evidence="15">
    <location>
        <position position="172"/>
    </location>
    <ligand>
        <name>Mn(2+)</name>
        <dbReference type="ChEBI" id="CHEBI:29035"/>
    </ligand>
</feature>
<dbReference type="Gene3D" id="1.20.5.570">
    <property type="entry name" value="Single helix bin"/>
    <property type="match status" value="1"/>
</dbReference>
<dbReference type="GO" id="GO:0008694">
    <property type="term" value="F:4-hydroxy-3-polyprenylbenzoate decarboxylase activity"/>
    <property type="evidence" value="ECO:0007669"/>
    <property type="project" value="UniProtKB-UniRule"/>
</dbReference>
<dbReference type="RefSeq" id="WP_126842190.1">
    <property type="nucleotide sequence ID" value="NZ_PIQH01000007.1"/>
</dbReference>
<keyword evidence="9 15" id="KW-0479">Metal-binding</keyword>
<dbReference type="FunFam" id="1.20.5.570:FF:000001">
    <property type="entry name" value="3-octaprenyl-4-hydroxybenzoate carboxy-lyase"/>
    <property type="match status" value="1"/>
</dbReference>
<keyword evidence="20" id="KW-1185">Reference proteome</keyword>
<evidence type="ECO:0000256" key="8">
    <source>
        <dbReference type="ARBA" id="ARBA00022688"/>
    </source>
</evidence>
<comment type="cofactor">
    <cofactor evidence="15">
        <name>Mn(2+)</name>
        <dbReference type="ChEBI" id="CHEBI:29035"/>
    </cofactor>
</comment>
<keyword evidence="12 15" id="KW-0464">Manganese</keyword>
<dbReference type="UniPathway" id="UPA00232"/>
<protein>
    <recommendedName>
        <fullName evidence="4 15">3-octaprenyl-4-hydroxybenzoate carboxy-lyase</fullName>
        <ecNumber evidence="15">4.1.1.98</ecNumber>
    </recommendedName>
    <alternativeName>
        <fullName evidence="14 15">Polyprenyl p-hydroxybenzoate decarboxylase</fullName>
    </alternativeName>
</protein>
<evidence type="ECO:0000256" key="7">
    <source>
        <dbReference type="ARBA" id="ARBA00022643"/>
    </source>
</evidence>
<feature type="binding site" evidence="15">
    <location>
        <begin position="194"/>
        <end position="195"/>
    </location>
    <ligand>
        <name>prenylated FMN</name>
        <dbReference type="ChEBI" id="CHEBI:87746"/>
    </ligand>
</feature>
<dbReference type="FunFam" id="3.40.1670.10:FF:000001">
    <property type="entry name" value="3-octaprenyl-4-hydroxybenzoate carboxy-lyase"/>
    <property type="match status" value="1"/>
</dbReference>
<feature type="binding site" evidence="15">
    <location>
        <position position="238"/>
    </location>
    <ligand>
        <name>Mn(2+)</name>
        <dbReference type="ChEBI" id="CHEBI:29035"/>
    </ligand>
</feature>
<keyword evidence="11 15" id="KW-0472">Membrane</keyword>
<comment type="catalytic activity">
    <reaction evidence="15">
        <text>a 4-hydroxy-3-(all-trans-polyprenyl)benzoate + H(+) = a 2-(all-trans-polyprenyl)phenol + CO2</text>
        <dbReference type="Rhea" id="RHEA:41680"/>
        <dbReference type="Rhea" id="RHEA-COMP:9514"/>
        <dbReference type="Rhea" id="RHEA-COMP:9516"/>
        <dbReference type="ChEBI" id="CHEBI:1269"/>
        <dbReference type="ChEBI" id="CHEBI:15378"/>
        <dbReference type="ChEBI" id="CHEBI:16526"/>
        <dbReference type="ChEBI" id="CHEBI:78396"/>
        <dbReference type="EC" id="4.1.1.98"/>
    </reaction>
</comment>
<evidence type="ECO:0000256" key="2">
    <source>
        <dbReference type="ARBA" id="ARBA00010021"/>
    </source>
</evidence>
<dbReference type="InterPro" id="IPR049383">
    <property type="entry name" value="UbiD-like_N"/>
</dbReference>
<evidence type="ECO:0000256" key="3">
    <source>
        <dbReference type="ARBA" id="ARBA00011643"/>
    </source>
</evidence>
<dbReference type="InterPro" id="IPR048304">
    <property type="entry name" value="UbiD_Rift_dom"/>
</dbReference>
<evidence type="ECO:0000259" key="17">
    <source>
        <dbReference type="Pfam" id="PF20695"/>
    </source>
</evidence>
<evidence type="ECO:0000256" key="15">
    <source>
        <dbReference type="HAMAP-Rule" id="MF_01636"/>
    </source>
</evidence>
<dbReference type="PANTHER" id="PTHR30108">
    <property type="entry name" value="3-OCTAPRENYL-4-HYDROXYBENZOATE CARBOXY-LYASE-RELATED"/>
    <property type="match status" value="1"/>
</dbReference>
<dbReference type="AlphaFoldDB" id="A0A432ZQ32"/>
<evidence type="ECO:0000256" key="14">
    <source>
        <dbReference type="ARBA" id="ARBA00030393"/>
    </source>
</evidence>
<dbReference type="Pfam" id="PF20696">
    <property type="entry name" value="UbiD_C"/>
    <property type="match status" value="1"/>
</dbReference>
<comment type="subunit">
    <text evidence="3 15">Homohexamer.</text>
</comment>
<dbReference type="GO" id="GO:0046872">
    <property type="term" value="F:metal ion binding"/>
    <property type="evidence" value="ECO:0007669"/>
    <property type="project" value="UniProtKB-KW"/>
</dbReference>
<feature type="active site" description="Proton donor" evidence="15">
    <location>
        <position position="287"/>
    </location>
</feature>
<keyword evidence="7 15" id="KW-0288">FMN</keyword>
<dbReference type="OrthoDB" id="9809841at2"/>
<evidence type="ECO:0000256" key="5">
    <source>
        <dbReference type="ARBA" id="ARBA00022475"/>
    </source>
</evidence>
<evidence type="ECO:0000256" key="10">
    <source>
        <dbReference type="ARBA" id="ARBA00022793"/>
    </source>
</evidence>
<keyword evidence="8 15" id="KW-0831">Ubiquinone biosynthesis</keyword>
<dbReference type="Pfam" id="PF20695">
    <property type="entry name" value="UbiD_N"/>
    <property type="match status" value="1"/>
</dbReference>
<sequence length="490" mass="55049">MKYQDLRDFLQQLEDRGQLKRISQTIDPYLEMTEIADRTLKAGGPALLFENPKGHSIPVLANLFGTPERVALAMGQESVEALRDVGTLLAFLKEPEPPKGFRDALNLLPVYKKVLSMSPKTIRKAPCQEVVQSGDDVDLRQLPIQHCWPGDVAPLITWGLTITRGPHKARQNLGIYRQQLLGRNKLIMRWLSHRGGALDFQEWCKQNPGERFPVSVALGADPATILGAVTPVPDTLSEYAFAGLLRDGKTEVVKSLSNDLQVPAHAEMILEGYIDPEETAEEGPYGDHTGYYNEVETFPVFTVTHVTHRKQPIYHSTYTGRPPDEPAVLGVALNEVFVPLLQKQFPEIVDFYLPPEGCSYRLAVVTMKKQYPGHAKRVMMGVWSFLRQFMYTKFVIVCDDDVNARDWKDVIWAMTTRMDPARDTTLIENTPIDYLDFASPVSGLGSKMGLDATNKWPGETDREWGEPIAMPDDVKARVDALWNELGIMES</sequence>
<comment type="similarity">
    <text evidence="2 15">Belongs to the UbiD family.</text>
</comment>
<name>A0A432ZQ32_9GAMM</name>
<keyword evidence="10 15" id="KW-0210">Decarboxylase</keyword>
<evidence type="ECO:0000256" key="12">
    <source>
        <dbReference type="ARBA" id="ARBA00023211"/>
    </source>
</evidence>
<proteinExistence type="inferred from homology"/>
<feature type="domain" description="3-octaprenyl-4-hydroxybenzoate carboxy-lyase-like Rift-related" evidence="16">
    <location>
        <begin position="123"/>
        <end position="322"/>
    </location>
</feature>
<dbReference type="GO" id="GO:0005829">
    <property type="term" value="C:cytosol"/>
    <property type="evidence" value="ECO:0007669"/>
    <property type="project" value="TreeGrafter"/>
</dbReference>
<organism evidence="19 20">
    <name type="scientific">Idiomarina tyrosinivorans</name>
    <dbReference type="NCBI Taxonomy" id="1445662"/>
    <lineage>
        <taxon>Bacteria</taxon>
        <taxon>Pseudomonadati</taxon>
        <taxon>Pseudomonadota</taxon>
        <taxon>Gammaproteobacteria</taxon>
        <taxon>Alteromonadales</taxon>
        <taxon>Idiomarinaceae</taxon>
        <taxon>Idiomarina</taxon>
    </lineage>
</organism>
<dbReference type="PANTHER" id="PTHR30108:SF17">
    <property type="entry name" value="FERULIC ACID DECARBOXYLASE 1"/>
    <property type="match status" value="1"/>
</dbReference>
<feature type="binding site" evidence="15">
    <location>
        <begin position="175"/>
        <end position="177"/>
    </location>
    <ligand>
        <name>prenylated FMN</name>
        <dbReference type="ChEBI" id="CHEBI:87746"/>
    </ligand>
</feature>
<feature type="domain" description="3-octaprenyl-4-hydroxybenzoate carboxy-lyase-like C-terminal" evidence="18">
    <location>
        <begin position="328"/>
        <end position="452"/>
    </location>
</feature>
<gene>
    <name evidence="15" type="primary">ubiD</name>
    <name evidence="19" type="ORF">CWI84_08625</name>
</gene>
<dbReference type="GO" id="GO:0005886">
    <property type="term" value="C:plasma membrane"/>
    <property type="evidence" value="ECO:0007669"/>
    <property type="project" value="UniProtKB-SubCell"/>
</dbReference>
<evidence type="ECO:0000256" key="9">
    <source>
        <dbReference type="ARBA" id="ARBA00022723"/>
    </source>
</evidence>
<reference evidence="19 20" key="1">
    <citation type="journal article" date="2011" name="Front. Microbiol.">
        <title>Genomic signatures of strain selection and enhancement in Bacillus atrophaeus var. globigii, a historical biowarfare simulant.</title>
        <authorList>
            <person name="Gibbons H.S."/>
            <person name="Broomall S.M."/>
            <person name="McNew L.A."/>
            <person name="Daligault H."/>
            <person name="Chapman C."/>
            <person name="Bruce D."/>
            <person name="Karavis M."/>
            <person name="Krepps M."/>
            <person name="McGregor P.A."/>
            <person name="Hong C."/>
            <person name="Park K.H."/>
            <person name="Akmal A."/>
            <person name="Feldman A."/>
            <person name="Lin J.S."/>
            <person name="Chang W.E."/>
            <person name="Higgs B.W."/>
            <person name="Demirev P."/>
            <person name="Lindquist J."/>
            <person name="Liem A."/>
            <person name="Fochler E."/>
            <person name="Read T.D."/>
            <person name="Tapia R."/>
            <person name="Johnson S."/>
            <person name="Bishop-Lilly K.A."/>
            <person name="Detter C."/>
            <person name="Han C."/>
            <person name="Sozhamannan S."/>
            <person name="Rosenzweig C.N."/>
            <person name="Skowronski E.W."/>
        </authorList>
    </citation>
    <scope>NUCLEOTIDE SEQUENCE [LARGE SCALE GENOMIC DNA]</scope>
    <source>
        <strain evidence="19 20">CC-PW-9</strain>
    </source>
</reference>
<feature type="domain" description="3-octaprenyl-4-hydroxybenzoate carboxy-lyase-like N-terminal" evidence="17">
    <location>
        <begin position="10"/>
        <end position="88"/>
    </location>
</feature>
<dbReference type="InterPro" id="IPR023677">
    <property type="entry name" value="UbiD_bacteria"/>
</dbReference>
<feature type="binding site" evidence="15">
    <location>
        <begin position="189"/>
        <end position="191"/>
    </location>
    <ligand>
        <name>prenylated FMN</name>
        <dbReference type="ChEBI" id="CHEBI:87746"/>
    </ligand>
</feature>
<dbReference type="NCBIfam" id="NF008175">
    <property type="entry name" value="PRK10922.1"/>
    <property type="match status" value="1"/>
</dbReference>
<dbReference type="EC" id="4.1.1.98" evidence="15"/>
<dbReference type="SUPFAM" id="SSF50475">
    <property type="entry name" value="FMN-binding split barrel"/>
    <property type="match status" value="1"/>
</dbReference>
<keyword evidence="5 15" id="KW-1003">Cell membrane</keyword>
<evidence type="ECO:0000313" key="19">
    <source>
        <dbReference type="EMBL" id="RUO80014.1"/>
    </source>
</evidence>
<dbReference type="HAMAP" id="MF_01636">
    <property type="entry name" value="UbiD"/>
    <property type="match status" value="1"/>
</dbReference>
<dbReference type="SUPFAM" id="SSF143968">
    <property type="entry name" value="UbiD C-terminal domain-like"/>
    <property type="match status" value="1"/>
</dbReference>